<feature type="disulfide bond" evidence="2">
    <location>
        <begin position="131"/>
        <end position="146"/>
    </location>
</feature>
<dbReference type="Proteomes" id="UP000695022">
    <property type="component" value="Unplaced"/>
</dbReference>
<organism evidence="5 6">
    <name type="scientific">Priapulus caudatus</name>
    <name type="common">Priapulid worm</name>
    <dbReference type="NCBI Taxonomy" id="37621"/>
    <lineage>
        <taxon>Eukaryota</taxon>
        <taxon>Metazoa</taxon>
        <taxon>Ecdysozoa</taxon>
        <taxon>Scalidophora</taxon>
        <taxon>Priapulida</taxon>
        <taxon>Priapulimorpha</taxon>
        <taxon>Priapulimorphida</taxon>
        <taxon>Priapulidae</taxon>
        <taxon>Priapulus</taxon>
    </lineage>
</organism>
<dbReference type="InterPro" id="IPR002557">
    <property type="entry name" value="Chitin-bd_dom"/>
</dbReference>
<dbReference type="PANTHER" id="PTHR45985:SF3">
    <property type="entry name" value="CHITIN DEACETYLASE-LIKE 4"/>
    <property type="match status" value="1"/>
</dbReference>
<dbReference type="InterPro" id="IPR011330">
    <property type="entry name" value="Glyco_hydro/deAcase_b/a-brl"/>
</dbReference>
<dbReference type="InterPro" id="IPR036055">
    <property type="entry name" value="LDL_receptor-like_sf"/>
</dbReference>
<name>A0ABM1ETA5_PRICU</name>
<proteinExistence type="predicted"/>
<dbReference type="PANTHER" id="PTHR45985">
    <property type="match status" value="1"/>
</dbReference>
<dbReference type="Gene3D" id="4.10.400.10">
    <property type="entry name" value="Low-density Lipoprotein Receptor"/>
    <property type="match status" value="1"/>
</dbReference>
<dbReference type="SUPFAM" id="SSF88713">
    <property type="entry name" value="Glycoside hydrolase/deacetylase"/>
    <property type="match status" value="1"/>
</dbReference>
<dbReference type="SMART" id="SM00494">
    <property type="entry name" value="ChtBD2"/>
    <property type="match status" value="1"/>
</dbReference>
<dbReference type="InterPro" id="IPR023415">
    <property type="entry name" value="LDLR_class-A_CS"/>
</dbReference>
<dbReference type="PROSITE" id="PS01209">
    <property type="entry name" value="LDLRA_1"/>
    <property type="match status" value="1"/>
</dbReference>
<dbReference type="Gene3D" id="3.20.20.370">
    <property type="entry name" value="Glycoside hydrolase/deacetylase"/>
    <property type="match status" value="1"/>
</dbReference>
<evidence type="ECO:0000313" key="5">
    <source>
        <dbReference type="Proteomes" id="UP000695022"/>
    </source>
</evidence>
<keyword evidence="1 2" id="KW-1015">Disulfide bond</keyword>
<dbReference type="Gene3D" id="2.170.140.10">
    <property type="entry name" value="Chitin binding domain"/>
    <property type="match status" value="1"/>
</dbReference>
<dbReference type="SMART" id="SM00192">
    <property type="entry name" value="LDLa"/>
    <property type="match status" value="1"/>
</dbReference>
<evidence type="ECO:0000259" key="4">
    <source>
        <dbReference type="PROSITE" id="PS50940"/>
    </source>
</evidence>
<dbReference type="InterPro" id="IPR002172">
    <property type="entry name" value="LDrepeatLR_classA_rpt"/>
</dbReference>
<dbReference type="SUPFAM" id="SSF57424">
    <property type="entry name" value="LDL receptor-like module"/>
    <property type="match status" value="1"/>
</dbReference>
<evidence type="ECO:0000313" key="6">
    <source>
        <dbReference type="RefSeq" id="XP_014675426.1"/>
    </source>
</evidence>
<dbReference type="CDD" id="cd00112">
    <property type="entry name" value="LDLa"/>
    <property type="match status" value="1"/>
</dbReference>
<dbReference type="GeneID" id="106815479"/>
<dbReference type="Pfam" id="PF01607">
    <property type="entry name" value="CBM_14"/>
    <property type="match status" value="1"/>
</dbReference>
<feature type="signal peptide" evidence="3">
    <location>
        <begin position="1"/>
        <end position="16"/>
    </location>
</feature>
<dbReference type="InterPro" id="IPR052740">
    <property type="entry name" value="CE4"/>
</dbReference>
<keyword evidence="5" id="KW-1185">Reference proteome</keyword>
<dbReference type="RefSeq" id="XP_014675426.1">
    <property type="nucleotide sequence ID" value="XM_014819940.1"/>
</dbReference>
<feature type="domain" description="Chitin-binding type-2" evidence="4">
    <location>
        <begin position="30"/>
        <end position="91"/>
    </location>
</feature>
<protein>
    <submittedName>
        <fullName evidence="6">Uncharacterized protein LOC106815479</fullName>
    </submittedName>
</protein>
<dbReference type="Pfam" id="PF00057">
    <property type="entry name" value="Ldl_recept_a"/>
    <property type="match status" value="1"/>
</dbReference>
<comment type="caution">
    <text evidence="2">Lacks conserved residue(s) required for the propagation of feature annotation.</text>
</comment>
<reference evidence="6" key="1">
    <citation type="submission" date="2025-08" db="UniProtKB">
        <authorList>
            <consortium name="RefSeq"/>
        </authorList>
    </citation>
    <scope>IDENTIFICATION</scope>
</reference>
<dbReference type="InterPro" id="IPR036508">
    <property type="entry name" value="Chitin-bd_dom_sf"/>
</dbReference>
<gene>
    <name evidence="6" type="primary">LOC106815479</name>
</gene>
<dbReference type="SUPFAM" id="SSF57625">
    <property type="entry name" value="Invertebrate chitin-binding proteins"/>
    <property type="match status" value="1"/>
</dbReference>
<evidence type="ECO:0000256" key="1">
    <source>
        <dbReference type="ARBA" id="ARBA00023157"/>
    </source>
</evidence>
<evidence type="ECO:0000256" key="2">
    <source>
        <dbReference type="PROSITE-ProRule" id="PRU00124"/>
    </source>
</evidence>
<accession>A0ABM1ETA5</accession>
<evidence type="ECO:0000256" key="3">
    <source>
        <dbReference type="SAM" id="SignalP"/>
    </source>
</evidence>
<feature type="chain" id="PRO_5045429950" evidence="3">
    <location>
        <begin position="17"/>
        <end position="522"/>
    </location>
</feature>
<sequence length="522" mass="59181">MKILIVVCTLAVVCAAAVPHKRLGVPLTAEDDCNPNIGALNYSADPNHCQIFYQCDHGWPKIKICPGDTVWTPTEERCLDPYDAENVICAYVRPERPIVIGADGEEIIQLYEACEFQCESGEDCIAYTGVCDGTPHCTDASDELDCAAPCDENNCRLPNCRCTSADIPGGLTPNEVPQLVMLAWDEAVRLEDYNHLYQQIFKKVGAGRRQREPRTNPDGCPLVGTFFTSHQFTDYAAVQSLYSEGNEFATHSVSKRLPAAYWRDSTVRTWSEEILTNRLLLSTLGHVPVADIVGMRAPYLQTAGDATIDMLAERGFVWDSSFATDVNDPPLWPYTFTYRSTAGCAVAPCPVRSHPDVWEIPLVDWIDTNDTLCENVDSCYFPNDKAEALELLRTNFARHYETNRAPFPINLRARWFLNDGHHNLEALQEFLDELAGLRDVYFVTYSQVVQWMRAPRRASDMPGFFDCRQTEQRERLCERPNLCGYFNITYQPNDEEHPGERYFQTCSDCPETYPWVEPLERL</sequence>
<keyword evidence="3" id="KW-0732">Signal</keyword>
<dbReference type="PROSITE" id="PS50068">
    <property type="entry name" value="LDLRA_2"/>
    <property type="match status" value="1"/>
</dbReference>
<dbReference type="PROSITE" id="PS50940">
    <property type="entry name" value="CHIT_BIND_II"/>
    <property type="match status" value="1"/>
</dbReference>